<keyword evidence="2" id="KW-1185">Reference proteome</keyword>
<dbReference type="EMBL" id="JBGFUD010004169">
    <property type="protein sequence ID" value="MFH4979418.1"/>
    <property type="molecule type" value="Genomic_DNA"/>
</dbReference>
<evidence type="ECO:0000313" key="2">
    <source>
        <dbReference type="Proteomes" id="UP001608902"/>
    </source>
</evidence>
<name>A0ABD6EHH4_9BILA</name>
<sequence>METLRHELSDFHVDVITVESGIYRHSDNITTDIKKGIRKIWEESNEKLRSAYGEDWIRGVERVLTEVIETSPSDLSSIADNFYSAILARYPYKNIVIGNRAYLLYRPYSWLPTRMQETVTRAVKCYHGFPTPYSSYA</sequence>
<comment type="caution">
    <text evidence="1">The sequence shown here is derived from an EMBL/GenBank/DDBJ whole genome shotgun (WGS) entry which is preliminary data.</text>
</comment>
<protein>
    <submittedName>
        <fullName evidence="1">Uncharacterized protein</fullName>
    </submittedName>
</protein>
<organism evidence="1 2">
    <name type="scientific">Gnathostoma spinigerum</name>
    <dbReference type="NCBI Taxonomy" id="75299"/>
    <lineage>
        <taxon>Eukaryota</taxon>
        <taxon>Metazoa</taxon>
        <taxon>Ecdysozoa</taxon>
        <taxon>Nematoda</taxon>
        <taxon>Chromadorea</taxon>
        <taxon>Rhabditida</taxon>
        <taxon>Spirurina</taxon>
        <taxon>Gnathostomatomorpha</taxon>
        <taxon>Gnathostomatoidea</taxon>
        <taxon>Gnathostomatidae</taxon>
        <taxon>Gnathostoma</taxon>
    </lineage>
</organism>
<accession>A0ABD6EHH4</accession>
<dbReference type="PANTHER" id="PTHR43313">
    <property type="entry name" value="SHORT-CHAIN DEHYDROGENASE/REDUCTASE FAMILY 9C"/>
    <property type="match status" value="1"/>
</dbReference>
<dbReference type="PANTHER" id="PTHR43313:SF1">
    <property type="entry name" value="3BETA-HYDROXYSTEROID DEHYDROGENASE DHS-16"/>
    <property type="match status" value="1"/>
</dbReference>
<reference evidence="1 2" key="1">
    <citation type="submission" date="2024-08" db="EMBL/GenBank/DDBJ databases">
        <title>Gnathostoma spinigerum genome.</title>
        <authorList>
            <person name="Gonzalez-Bertolin B."/>
            <person name="Monzon S."/>
            <person name="Zaballos A."/>
            <person name="Jimenez P."/>
            <person name="Dekumyoy P."/>
            <person name="Varona S."/>
            <person name="Cuesta I."/>
            <person name="Sumanam S."/>
            <person name="Adisakwattana P."/>
            <person name="Gasser R.B."/>
            <person name="Hernandez-Gonzalez A."/>
            <person name="Young N.D."/>
            <person name="Perteguer M.J."/>
        </authorList>
    </citation>
    <scope>NUCLEOTIDE SEQUENCE [LARGE SCALE GENOMIC DNA]</scope>
    <source>
        <strain evidence="1">AL3</strain>
        <tissue evidence="1">Liver</tissue>
    </source>
</reference>
<dbReference type="Proteomes" id="UP001608902">
    <property type="component" value="Unassembled WGS sequence"/>
</dbReference>
<dbReference type="AlphaFoldDB" id="A0ABD6EHH4"/>
<evidence type="ECO:0000313" key="1">
    <source>
        <dbReference type="EMBL" id="MFH4979418.1"/>
    </source>
</evidence>
<proteinExistence type="predicted"/>
<gene>
    <name evidence="1" type="ORF">AB6A40_006127</name>
</gene>